<evidence type="ECO:0000313" key="1">
    <source>
        <dbReference type="EMBL" id="ONI41707.1"/>
    </source>
</evidence>
<name>A0ACC8XFC1_9FIRM</name>
<sequence>MKVKEALLVIDAQVDYLSYGKFPLWNMDKILKNIETAIRRANKNKIPVILTQHISQPDEHSKNYPFIAGTHGGEIVSEVLDLIENPVIVTKEFRNAFFQTTLDEILSDLEITNLIIIGMMTHSCVVATITSEPAQKYHISVISNCCTAMTEEIHLDGLQQIKDLGNIDIILLNEF</sequence>
<organism evidence="1 2">
    <name type="scientific">Candidatus Epulonipiscium fishelsonii</name>
    <dbReference type="NCBI Taxonomy" id="77094"/>
    <lineage>
        <taxon>Bacteria</taxon>
        <taxon>Bacillati</taxon>
        <taxon>Bacillota</taxon>
        <taxon>Clostridia</taxon>
        <taxon>Lachnospirales</taxon>
        <taxon>Lachnospiraceae</taxon>
        <taxon>Candidatus Epulonipiscium</taxon>
    </lineage>
</organism>
<proteinExistence type="predicted"/>
<evidence type="ECO:0000313" key="2">
    <source>
        <dbReference type="Proteomes" id="UP000188637"/>
    </source>
</evidence>
<reference evidence="1" key="1">
    <citation type="submission" date="2016-08" db="EMBL/GenBank/DDBJ databases">
        <authorList>
            <person name="Ngugi D.K."/>
            <person name="Miyake S."/>
            <person name="Stingl U."/>
        </authorList>
    </citation>
    <scope>NUCLEOTIDE SEQUENCE</scope>
    <source>
        <strain evidence="1">SCG-D08WGA-EpuloA1</strain>
    </source>
</reference>
<accession>A0ACC8XFC1</accession>
<comment type="caution">
    <text evidence="1">The sequence shown here is derived from an EMBL/GenBank/DDBJ whole genome shotgun (WGS) entry which is preliminary data.</text>
</comment>
<gene>
    <name evidence="1" type="ORF">AN640_07800</name>
</gene>
<dbReference type="EMBL" id="LJHD01000209">
    <property type="protein sequence ID" value="ONI41707.1"/>
    <property type="molecule type" value="Genomic_DNA"/>
</dbReference>
<keyword evidence="2" id="KW-1185">Reference proteome</keyword>
<dbReference type="Proteomes" id="UP000188637">
    <property type="component" value="Unassembled WGS sequence"/>
</dbReference>
<protein>
    <submittedName>
        <fullName evidence="1">Uncharacterized protein</fullName>
    </submittedName>
</protein>